<sequence>MDKEKKQQSYEEEFAPEISPNYRQDVHKPPRYTHSAFLFGIVIFAIALLILITFVYF</sequence>
<name>A0A073K1V3_9BACI</name>
<feature type="transmembrane region" description="Helical" evidence="1">
    <location>
        <begin position="36"/>
        <end position="56"/>
    </location>
</feature>
<dbReference type="Proteomes" id="UP000027822">
    <property type="component" value="Unassembled WGS sequence"/>
</dbReference>
<evidence type="ECO:0000313" key="3">
    <source>
        <dbReference type="Proteomes" id="UP000027822"/>
    </source>
</evidence>
<dbReference type="RefSeq" id="WP_034636419.1">
    <property type="nucleotide sequence ID" value="NZ_CBCSJC010000004.1"/>
</dbReference>
<organism evidence="2 3">
    <name type="scientific">Bacillus manliponensis</name>
    <dbReference type="NCBI Taxonomy" id="574376"/>
    <lineage>
        <taxon>Bacteria</taxon>
        <taxon>Bacillati</taxon>
        <taxon>Bacillota</taxon>
        <taxon>Bacilli</taxon>
        <taxon>Bacillales</taxon>
        <taxon>Bacillaceae</taxon>
        <taxon>Bacillus</taxon>
        <taxon>Bacillus cereus group</taxon>
    </lineage>
</organism>
<proteinExistence type="predicted"/>
<keyword evidence="1" id="KW-0472">Membrane</keyword>
<dbReference type="EMBL" id="JOTN01000003">
    <property type="protein sequence ID" value="KEK20412.1"/>
    <property type="molecule type" value="Genomic_DNA"/>
</dbReference>
<accession>A0A073K1V3</accession>
<protein>
    <submittedName>
        <fullName evidence="2">2-isopropylmalate synthase</fullName>
    </submittedName>
</protein>
<keyword evidence="1" id="KW-1133">Transmembrane helix</keyword>
<dbReference type="AlphaFoldDB" id="A0A073K1V3"/>
<evidence type="ECO:0000256" key="1">
    <source>
        <dbReference type="SAM" id="Phobius"/>
    </source>
</evidence>
<keyword evidence="3" id="KW-1185">Reference proteome</keyword>
<dbReference type="OrthoDB" id="2892461at2"/>
<comment type="caution">
    <text evidence="2">The sequence shown here is derived from an EMBL/GenBank/DDBJ whole genome shotgun (WGS) entry which is preliminary data.</text>
</comment>
<reference evidence="2 3" key="1">
    <citation type="submission" date="2014-06" db="EMBL/GenBank/DDBJ databases">
        <title>Draft genome sequence of Bacillus manliponensis JCM 15802 (MCCC 1A00708).</title>
        <authorList>
            <person name="Lai Q."/>
            <person name="Liu Y."/>
            <person name="Shao Z."/>
        </authorList>
    </citation>
    <scope>NUCLEOTIDE SEQUENCE [LARGE SCALE GENOMIC DNA]</scope>
    <source>
        <strain evidence="2 3">JCM 15802</strain>
    </source>
</reference>
<evidence type="ECO:0000313" key="2">
    <source>
        <dbReference type="EMBL" id="KEK20412.1"/>
    </source>
</evidence>
<keyword evidence="1" id="KW-0812">Transmembrane</keyword>
<gene>
    <name evidence="2" type="ORF">BAMA_13390</name>
</gene>